<keyword evidence="4 7" id="KW-0560">Oxidoreductase</keyword>
<dbReference type="GeneTree" id="ENSGT00940000161510"/>
<evidence type="ECO:0000259" key="8">
    <source>
        <dbReference type="PROSITE" id="PS51393"/>
    </source>
</evidence>
<dbReference type="Pfam" id="PF00305">
    <property type="entry name" value="Lipoxygenase"/>
    <property type="match status" value="1"/>
</dbReference>
<dbReference type="InterPro" id="IPR000907">
    <property type="entry name" value="LipOase"/>
</dbReference>
<dbReference type="SUPFAM" id="SSF48484">
    <property type="entry name" value="Lipoxigenase"/>
    <property type="match status" value="1"/>
</dbReference>
<dbReference type="GO" id="GO:0034440">
    <property type="term" value="P:lipid oxidation"/>
    <property type="evidence" value="ECO:0007669"/>
    <property type="project" value="InterPro"/>
</dbReference>
<reference evidence="9" key="2">
    <citation type="submission" date="2025-09" db="UniProtKB">
        <authorList>
            <consortium name="Ensembl"/>
        </authorList>
    </citation>
    <scope>IDENTIFICATION</scope>
</reference>
<evidence type="ECO:0000256" key="4">
    <source>
        <dbReference type="ARBA" id="ARBA00023002"/>
    </source>
</evidence>
<dbReference type="AlphaFoldDB" id="A0A3Q2QGI5"/>
<dbReference type="InterPro" id="IPR008042">
    <property type="entry name" value="Retrotrans_Pao"/>
</dbReference>
<feature type="binding site" evidence="6">
    <location>
        <position position="449"/>
    </location>
    <ligand>
        <name>Fe cation</name>
        <dbReference type="ChEBI" id="CHEBI:24875"/>
        <note>catalytic</note>
    </ligand>
</feature>
<dbReference type="InterPro" id="IPR001885">
    <property type="entry name" value="LipOase_mml"/>
</dbReference>
<dbReference type="Pfam" id="PF05380">
    <property type="entry name" value="Peptidase_A17"/>
    <property type="match status" value="1"/>
</dbReference>
<comment type="similarity">
    <text evidence="1 7">Belongs to the lipoxygenase family.</text>
</comment>
<keyword evidence="5 6" id="KW-0408">Iron</keyword>
<evidence type="ECO:0000256" key="3">
    <source>
        <dbReference type="ARBA" id="ARBA00022964"/>
    </source>
</evidence>
<evidence type="ECO:0000313" key="9">
    <source>
        <dbReference type="Ensembl" id="ENSFHEP00000025582.1"/>
    </source>
</evidence>
<feature type="domain" description="Lipoxygenase" evidence="8">
    <location>
        <begin position="310"/>
        <end position="735"/>
    </location>
</feature>
<evidence type="ECO:0000256" key="1">
    <source>
        <dbReference type="ARBA" id="ARBA00009419"/>
    </source>
</evidence>
<dbReference type="InterPro" id="IPR020834">
    <property type="entry name" value="LipOase_CS"/>
</dbReference>
<evidence type="ECO:0000256" key="2">
    <source>
        <dbReference type="ARBA" id="ARBA00022723"/>
    </source>
</evidence>
<dbReference type="PROSITE" id="PS00711">
    <property type="entry name" value="LIPOXYGENASE_1"/>
    <property type="match status" value="1"/>
</dbReference>
<dbReference type="InterPro" id="IPR020833">
    <property type="entry name" value="LipOase_Fe_BS"/>
</dbReference>
<sequence length="735" mass="84580">MELNLNYGLLPVERVLGVQWCVQSDAFKFKISIQDRPLTRRGILSVVSSIYDPLGELVPVVLKAKLILQELCRKGLGWDHVVPLPIAQEWINWIQELHLLESFKVDRCLKPVDFGNVASAQLHHFADASEVGYGTATYLRLCNTNGKLCCTLIMRKSRVVPLKPITIPRLKLTAAVVAARMDRLWRKELQMPLLDSVFWTDSTSVLKYIKNETSRFRTFVANRVTEILNVSCEAQWRHVSTSSNPADLASRGLGVKAFLMTEQWTCGPRFLLCSEKHWPTNPDDSIELLEQDDHEVKIIRPCFPDYVHDHWKEDSFFGYQFLNGVNPMVIRRCPALPQNFPVTDEMVFKGSKQRLKYEMKKGNIFLCDYKILDGVKANIINGKQQYLVAPLVLLHKTPDDKLMPIAIQLKQTPAEDNPIFLPTDSEWDWLLAKTFVRNADLNLHQLSFHLLRTHLLAEVFTVALLRHLPMMHPLYKLLMPHTRYTLMINFLARKLLISDTGMLTILREALSSVTYRSLCLPDDISDRGLEDVPNFYYRDDGLKLWNIIYRFVKGTLSFYYKDDKMVQDDQALQEWIYAIYSNGFTNIPMRLNTVKELLKFVTMVIFTCSAQHSAVNSGQYDFIGWMPNTPVSLEGPPPSRKGEATEATMLDTLPSIDVTVHGMATVWLLSKQSSDSEYLGNYPEQRFTDKVPLEKIKTFKQQLKKLHKQIKKRNKHLKPPYTYLDPKVVENSVSL</sequence>
<evidence type="ECO:0000313" key="10">
    <source>
        <dbReference type="Proteomes" id="UP000265000"/>
    </source>
</evidence>
<dbReference type="PRINTS" id="PR00087">
    <property type="entry name" value="LIPOXYGENASE"/>
</dbReference>
<dbReference type="GO" id="GO:0005506">
    <property type="term" value="F:iron ion binding"/>
    <property type="evidence" value="ECO:0007669"/>
    <property type="project" value="InterPro"/>
</dbReference>
<dbReference type="PRINTS" id="PR00467">
    <property type="entry name" value="MAMLPOXGNASE"/>
</dbReference>
<dbReference type="Ensembl" id="ENSFHET00000004878.1">
    <property type="protein sequence ID" value="ENSFHEP00000025582.1"/>
    <property type="gene ID" value="ENSFHEG00000008032.1"/>
</dbReference>
<dbReference type="Gene3D" id="3.10.450.60">
    <property type="match status" value="1"/>
</dbReference>
<name>A0A3Q2QGI5_FUNHE</name>
<dbReference type="Proteomes" id="UP000265000">
    <property type="component" value="Unplaced"/>
</dbReference>
<dbReference type="GO" id="GO:0016702">
    <property type="term" value="F:oxidoreductase activity, acting on single donors with incorporation of molecular oxygen, incorporation of two atoms of oxygen"/>
    <property type="evidence" value="ECO:0007669"/>
    <property type="project" value="InterPro"/>
</dbReference>
<keyword evidence="2 6" id="KW-0479">Metal-binding</keyword>
<evidence type="ECO:0000256" key="5">
    <source>
        <dbReference type="ARBA" id="ARBA00023004"/>
    </source>
</evidence>
<reference evidence="9" key="1">
    <citation type="submission" date="2025-08" db="UniProtKB">
        <authorList>
            <consortium name="Ensembl"/>
        </authorList>
    </citation>
    <scope>IDENTIFICATION</scope>
</reference>
<dbReference type="PROSITE" id="PS00081">
    <property type="entry name" value="LIPOXYGENASE_2"/>
    <property type="match status" value="1"/>
</dbReference>
<feature type="binding site" evidence="6">
    <location>
        <position position="454"/>
    </location>
    <ligand>
        <name>Fe cation</name>
        <dbReference type="ChEBI" id="CHEBI:24875"/>
        <note>catalytic</note>
    </ligand>
</feature>
<dbReference type="PROSITE" id="PS51393">
    <property type="entry name" value="LIPOXYGENASE_3"/>
    <property type="match status" value="1"/>
</dbReference>
<dbReference type="Gene3D" id="1.20.245.10">
    <property type="entry name" value="Lipoxygenase-1, Domain 5"/>
    <property type="match status" value="1"/>
</dbReference>
<evidence type="ECO:0000256" key="6">
    <source>
        <dbReference type="PIRSR" id="PIRSR601885-1"/>
    </source>
</evidence>
<dbReference type="InterPro" id="IPR013819">
    <property type="entry name" value="LipOase_C"/>
</dbReference>
<comment type="cofactor">
    <cofactor evidence="6">
        <name>Fe cation</name>
        <dbReference type="ChEBI" id="CHEBI:24875"/>
    </cofactor>
    <text evidence="6">Binds 1 Fe cation per subunit.</text>
</comment>
<keyword evidence="10" id="KW-1185">Reference proteome</keyword>
<proteinExistence type="inferred from homology"/>
<protein>
    <submittedName>
        <fullName evidence="9">Arachidonate 15-lipoxygenase B</fullName>
    </submittedName>
</protein>
<dbReference type="InterPro" id="IPR036226">
    <property type="entry name" value="LipOase_C_sf"/>
</dbReference>
<evidence type="ECO:0000256" key="7">
    <source>
        <dbReference type="RuleBase" id="RU003974"/>
    </source>
</evidence>
<dbReference type="PANTHER" id="PTHR11771">
    <property type="entry name" value="LIPOXYGENASE"/>
    <property type="match status" value="1"/>
</dbReference>
<feature type="binding site" evidence="6">
    <location>
        <position position="612"/>
    </location>
    <ligand>
        <name>Fe cation</name>
        <dbReference type="ChEBI" id="CHEBI:24875"/>
        <note>catalytic</note>
    </ligand>
</feature>
<organism evidence="9 10">
    <name type="scientific">Fundulus heteroclitus</name>
    <name type="common">Killifish</name>
    <name type="synonym">Mummichog</name>
    <dbReference type="NCBI Taxonomy" id="8078"/>
    <lineage>
        <taxon>Eukaryota</taxon>
        <taxon>Metazoa</taxon>
        <taxon>Chordata</taxon>
        <taxon>Craniata</taxon>
        <taxon>Vertebrata</taxon>
        <taxon>Euteleostomi</taxon>
        <taxon>Actinopterygii</taxon>
        <taxon>Neopterygii</taxon>
        <taxon>Teleostei</taxon>
        <taxon>Neoteleostei</taxon>
        <taxon>Acanthomorphata</taxon>
        <taxon>Ovalentaria</taxon>
        <taxon>Atherinomorphae</taxon>
        <taxon>Cyprinodontiformes</taxon>
        <taxon>Fundulidae</taxon>
        <taxon>Fundulus</taxon>
    </lineage>
</organism>
<accession>A0A3Q2QGI5</accession>
<keyword evidence="3 7" id="KW-0223">Dioxygenase</keyword>